<accession>A0A2Z6PF82</accession>
<proteinExistence type="predicted"/>
<name>A0A2Z6PF82_TRISU</name>
<gene>
    <name evidence="1" type="ORF">TSUD_365790</name>
</gene>
<evidence type="ECO:0000313" key="1">
    <source>
        <dbReference type="EMBL" id="GAU43729.1"/>
    </source>
</evidence>
<sequence>MRTLWISRYSTMDSDGRRLKLDADMMSLISDDGGRIMEFVLGWMEADIEIEIIRREV</sequence>
<dbReference type="AlphaFoldDB" id="A0A2Z6PF82"/>
<evidence type="ECO:0000313" key="2">
    <source>
        <dbReference type="Proteomes" id="UP000242715"/>
    </source>
</evidence>
<organism evidence="1 2">
    <name type="scientific">Trifolium subterraneum</name>
    <name type="common">Subterranean clover</name>
    <dbReference type="NCBI Taxonomy" id="3900"/>
    <lineage>
        <taxon>Eukaryota</taxon>
        <taxon>Viridiplantae</taxon>
        <taxon>Streptophyta</taxon>
        <taxon>Embryophyta</taxon>
        <taxon>Tracheophyta</taxon>
        <taxon>Spermatophyta</taxon>
        <taxon>Magnoliopsida</taxon>
        <taxon>eudicotyledons</taxon>
        <taxon>Gunneridae</taxon>
        <taxon>Pentapetalae</taxon>
        <taxon>rosids</taxon>
        <taxon>fabids</taxon>
        <taxon>Fabales</taxon>
        <taxon>Fabaceae</taxon>
        <taxon>Papilionoideae</taxon>
        <taxon>50 kb inversion clade</taxon>
        <taxon>NPAAA clade</taxon>
        <taxon>Hologalegina</taxon>
        <taxon>IRL clade</taxon>
        <taxon>Trifolieae</taxon>
        <taxon>Trifolium</taxon>
    </lineage>
</organism>
<dbReference type="Proteomes" id="UP000242715">
    <property type="component" value="Unassembled WGS sequence"/>
</dbReference>
<reference evidence="2" key="1">
    <citation type="journal article" date="2017" name="Front. Plant Sci.">
        <title>Climate Clever Clovers: New Paradigm to Reduce the Environmental Footprint of Ruminants by Breeding Low Methanogenic Forages Utilizing Haplotype Variation.</title>
        <authorList>
            <person name="Kaur P."/>
            <person name="Appels R."/>
            <person name="Bayer P.E."/>
            <person name="Keeble-Gagnere G."/>
            <person name="Wang J."/>
            <person name="Hirakawa H."/>
            <person name="Shirasawa K."/>
            <person name="Vercoe P."/>
            <person name="Stefanova K."/>
            <person name="Durmic Z."/>
            <person name="Nichols P."/>
            <person name="Revell C."/>
            <person name="Isobe S.N."/>
            <person name="Edwards D."/>
            <person name="Erskine W."/>
        </authorList>
    </citation>
    <scope>NUCLEOTIDE SEQUENCE [LARGE SCALE GENOMIC DNA]</scope>
    <source>
        <strain evidence="2">cv. Daliak</strain>
    </source>
</reference>
<dbReference type="EMBL" id="DF973991">
    <property type="protein sequence ID" value="GAU43729.1"/>
    <property type="molecule type" value="Genomic_DNA"/>
</dbReference>
<keyword evidence="2" id="KW-1185">Reference proteome</keyword>
<protein>
    <submittedName>
        <fullName evidence="1">Uncharacterized protein</fullName>
    </submittedName>
</protein>